<keyword evidence="8" id="KW-1185">Reference proteome</keyword>
<feature type="transmembrane region" description="Helical" evidence="6">
    <location>
        <begin position="435"/>
        <end position="453"/>
    </location>
</feature>
<dbReference type="PANTHER" id="PTHR30250:SF26">
    <property type="entry name" value="PSMA PROTEIN"/>
    <property type="match status" value="1"/>
</dbReference>
<name>A0A7H1DWF5_9FLAO</name>
<evidence type="ECO:0000256" key="5">
    <source>
        <dbReference type="ARBA" id="ARBA00023136"/>
    </source>
</evidence>
<evidence type="ECO:0000256" key="4">
    <source>
        <dbReference type="ARBA" id="ARBA00022989"/>
    </source>
</evidence>
<evidence type="ECO:0000313" key="8">
    <source>
        <dbReference type="Proteomes" id="UP000516438"/>
    </source>
</evidence>
<feature type="transmembrane region" description="Helical" evidence="6">
    <location>
        <begin position="343"/>
        <end position="363"/>
    </location>
</feature>
<keyword evidence="3 6" id="KW-0812">Transmembrane</keyword>
<dbReference type="EMBL" id="CP060203">
    <property type="protein sequence ID" value="QNS41313.1"/>
    <property type="molecule type" value="Genomic_DNA"/>
</dbReference>
<protein>
    <recommendedName>
        <fullName evidence="9">Lipopolysaccharide biosynthesis protein</fullName>
    </recommendedName>
</protein>
<evidence type="ECO:0000256" key="2">
    <source>
        <dbReference type="ARBA" id="ARBA00022475"/>
    </source>
</evidence>
<evidence type="ECO:0000256" key="1">
    <source>
        <dbReference type="ARBA" id="ARBA00004651"/>
    </source>
</evidence>
<dbReference type="Proteomes" id="UP000516438">
    <property type="component" value="Chromosome"/>
</dbReference>
<evidence type="ECO:0000256" key="6">
    <source>
        <dbReference type="SAM" id="Phobius"/>
    </source>
</evidence>
<feature type="transmembrane region" description="Helical" evidence="6">
    <location>
        <begin position="186"/>
        <end position="208"/>
    </location>
</feature>
<organism evidence="7 8">
    <name type="scientific">Chryseobacterium manosquense</name>
    <dbReference type="NCBI Taxonomy" id="2754694"/>
    <lineage>
        <taxon>Bacteria</taxon>
        <taxon>Pseudomonadati</taxon>
        <taxon>Bacteroidota</taxon>
        <taxon>Flavobacteriia</taxon>
        <taxon>Flavobacteriales</taxon>
        <taxon>Weeksellaceae</taxon>
        <taxon>Chryseobacterium group</taxon>
        <taxon>Chryseobacterium</taxon>
    </lineage>
</organism>
<sequence>MQDRRKLTFNSLILTLRMFVSMLIALYTSRVILQNLGQIDYGVYNVVAGVIGLFSFIQTALVGATSRFLAFELGIGNERNTFTKILNSSLTIHIITSLLLLLLAETIGIYFINYVIQVPQDKIYLTNIIYQFSVINTIIIFLSLPFESVLVAYEKMNVYALFSVLESVIKLVVALLIGIFDKNRMFYYALLLLVATFFLKSSLTAYVCKKLENYKFKFIREKEFLSPLLNFFSWDLYGNFSIVMQSQGVNILQNVFFGPIANASIALASQVQAALGAFSNNILYAIKPQIIKSFARNDLEELNKLINLGTKFSFIVSFLISFPIFFKMDAIVNLWLVNPPKYVVSYAKIAILINLFGSLVVTINHAIHATGKIKAISFITGTIYLLILPLSYIAYLNGYPSVNSYYITLTISIIVIFINQSILKLLIPYFNIKEFICNLIKITVILIISFPVGEYMNRINFANNIFFNILIFSFLTFLVNLILIYLIVLNKSEKKYLVKLINKKNGI</sequence>
<keyword evidence="4 6" id="KW-1133">Transmembrane helix</keyword>
<evidence type="ECO:0000313" key="7">
    <source>
        <dbReference type="EMBL" id="QNS41313.1"/>
    </source>
</evidence>
<dbReference type="AlphaFoldDB" id="A0A7H1DWF5"/>
<accession>A0A7H1DWF5</accession>
<proteinExistence type="predicted"/>
<feature type="transmembrane region" description="Helical" evidence="6">
    <location>
        <begin position="90"/>
        <end position="116"/>
    </location>
</feature>
<feature type="transmembrane region" description="Helical" evidence="6">
    <location>
        <begin position="7"/>
        <end position="27"/>
    </location>
</feature>
<dbReference type="GO" id="GO:0005886">
    <property type="term" value="C:plasma membrane"/>
    <property type="evidence" value="ECO:0007669"/>
    <property type="project" value="UniProtKB-SubCell"/>
</dbReference>
<evidence type="ECO:0000256" key="3">
    <source>
        <dbReference type="ARBA" id="ARBA00022692"/>
    </source>
</evidence>
<reference evidence="7 8" key="1">
    <citation type="submission" date="2020-07" db="EMBL/GenBank/DDBJ databases">
        <title>Complete genome and description of Chryseobacterium manosquense strain Marseille-Q2069 sp. nov.</title>
        <authorList>
            <person name="Boxberger M."/>
        </authorList>
    </citation>
    <scope>NUCLEOTIDE SEQUENCE [LARGE SCALE GENOMIC DNA]</scope>
    <source>
        <strain evidence="7 8">Marseille-Q2069</strain>
    </source>
</reference>
<feature type="transmembrane region" description="Helical" evidence="6">
    <location>
        <begin position="128"/>
        <end position="146"/>
    </location>
</feature>
<feature type="transmembrane region" description="Helical" evidence="6">
    <location>
        <begin position="158"/>
        <end position="180"/>
    </location>
</feature>
<keyword evidence="5 6" id="KW-0472">Membrane</keyword>
<feature type="transmembrane region" description="Helical" evidence="6">
    <location>
        <begin position="47"/>
        <end position="69"/>
    </location>
</feature>
<dbReference type="InterPro" id="IPR050833">
    <property type="entry name" value="Poly_Biosynth_Transport"/>
</dbReference>
<dbReference type="KEGG" id="cmaq:H0S70_13480"/>
<feature type="transmembrane region" description="Helical" evidence="6">
    <location>
        <begin position="375"/>
        <end position="393"/>
    </location>
</feature>
<gene>
    <name evidence="7" type="ORF">H0S70_13480</name>
</gene>
<dbReference type="RefSeq" id="WP_188321160.1">
    <property type="nucleotide sequence ID" value="NZ_CP060203.1"/>
</dbReference>
<feature type="transmembrane region" description="Helical" evidence="6">
    <location>
        <begin position="465"/>
        <end position="489"/>
    </location>
</feature>
<feature type="transmembrane region" description="Helical" evidence="6">
    <location>
        <begin position="405"/>
        <end position="423"/>
    </location>
</feature>
<evidence type="ECO:0008006" key="9">
    <source>
        <dbReference type="Google" id="ProtNLM"/>
    </source>
</evidence>
<comment type="subcellular location">
    <subcellularLocation>
        <location evidence="1">Cell membrane</location>
        <topology evidence="1">Multi-pass membrane protein</topology>
    </subcellularLocation>
</comment>
<dbReference type="PANTHER" id="PTHR30250">
    <property type="entry name" value="PST FAMILY PREDICTED COLANIC ACID TRANSPORTER"/>
    <property type="match status" value="1"/>
</dbReference>
<keyword evidence="2" id="KW-1003">Cell membrane</keyword>
<feature type="transmembrane region" description="Helical" evidence="6">
    <location>
        <begin position="312"/>
        <end position="337"/>
    </location>
</feature>